<sequence>LILSKNVKPNKIKVLNITPIEKSQNSNSIEKKNQLLFIINFFEENYKGLDFILGLSKFIPKNYKIVIIGRKLSAEKLKEFKSNVINFGYIMGDRLNNLYRTSKILLIPTFCTEAFGRAIIESIMNKTLVISSPNCGANYYFKDKDFIKIVSIKTSLWIKAIKETLQNPYKITDEDVNLVYELFSMQKCKEDFLALIQDILK</sequence>
<dbReference type="GO" id="GO:0016757">
    <property type="term" value="F:glycosyltransferase activity"/>
    <property type="evidence" value="ECO:0007669"/>
    <property type="project" value="InterPro"/>
</dbReference>
<evidence type="ECO:0000256" key="1">
    <source>
        <dbReference type="ARBA" id="ARBA00022679"/>
    </source>
</evidence>
<proteinExistence type="predicted"/>
<dbReference type="PANTHER" id="PTHR46401">
    <property type="entry name" value="GLYCOSYLTRANSFERASE WBBK-RELATED"/>
    <property type="match status" value="1"/>
</dbReference>
<dbReference type="Gene3D" id="3.40.50.2000">
    <property type="entry name" value="Glycogen Phosphorylase B"/>
    <property type="match status" value="1"/>
</dbReference>
<comment type="caution">
    <text evidence="3">The sequence shown here is derived from an EMBL/GenBank/DDBJ whole genome shotgun (WGS) entry which is preliminary data.</text>
</comment>
<feature type="domain" description="Glycosyl transferase family 1" evidence="2">
    <location>
        <begin position="22"/>
        <end position="168"/>
    </location>
</feature>
<reference evidence="3" key="1">
    <citation type="journal article" date="2014" name="Front. Microbiol.">
        <title>High frequency of phylogenetically diverse reductive dehalogenase-homologous genes in deep subseafloor sedimentary metagenomes.</title>
        <authorList>
            <person name="Kawai M."/>
            <person name="Futagami T."/>
            <person name="Toyoda A."/>
            <person name="Takaki Y."/>
            <person name="Nishi S."/>
            <person name="Hori S."/>
            <person name="Arai W."/>
            <person name="Tsubouchi T."/>
            <person name="Morono Y."/>
            <person name="Uchiyama I."/>
            <person name="Ito T."/>
            <person name="Fujiyama A."/>
            <person name="Inagaki F."/>
            <person name="Takami H."/>
        </authorList>
    </citation>
    <scope>NUCLEOTIDE SEQUENCE</scope>
    <source>
        <strain evidence="3">Expedition CK06-06</strain>
    </source>
</reference>
<name>X1ARI1_9ZZZZ</name>
<dbReference type="InterPro" id="IPR001296">
    <property type="entry name" value="Glyco_trans_1"/>
</dbReference>
<dbReference type="Pfam" id="PF00534">
    <property type="entry name" value="Glycos_transf_1"/>
    <property type="match status" value="1"/>
</dbReference>
<dbReference type="SUPFAM" id="SSF53756">
    <property type="entry name" value="UDP-Glycosyltransferase/glycogen phosphorylase"/>
    <property type="match status" value="1"/>
</dbReference>
<dbReference type="EMBL" id="BART01018063">
    <property type="protein sequence ID" value="GAG85424.1"/>
    <property type="molecule type" value="Genomic_DNA"/>
</dbReference>
<evidence type="ECO:0000313" key="3">
    <source>
        <dbReference type="EMBL" id="GAG85424.1"/>
    </source>
</evidence>
<keyword evidence="1" id="KW-0808">Transferase</keyword>
<feature type="non-terminal residue" evidence="3">
    <location>
        <position position="1"/>
    </location>
</feature>
<dbReference type="PANTHER" id="PTHR46401:SF2">
    <property type="entry name" value="GLYCOSYLTRANSFERASE WBBK-RELATED"/>
    <property type="match status" value="1"/>
</dbReference>
<dbReference type="AlphaFoldDB" id="X1ARI1"/>
<accession>X1ARI1</accession>
<gene>
    <name evidence="3" type="ORF">S01H4_34163</name>
</gene>
<evidence type="ECO:0000259" key="2">
    <source>
        <dbReference type="Pfam" id="PF00534"/>
    </source>
</evidence>
<protein>
    <recommendedName>
        <fullName evidence="2">Glycosyl transferase family 1 domain-containing protein</fullName>
    </recommendedName>
</protein>
<organism evidence="3">
    <name type="scientific">marine sediment metagenome</name>
    <dbReference type="NCBI Taxonomy" id="412755"/>
    <lineage>
        <taxon>unclassified sequences</taxon>
        <taxon>metagenomes</taxon>
        <taxon>ecological metagenomes</taxon>
    </lineage>
</organism>